<feature type="transmembrane region" description="Helical" evidence="1">
    <location>
        <begin position="45"/>
        <end position="64"/>
    </location>
</feature>
<dbReference type="InterPro" id="IPR058341">
    <property type="entry name" value="DUF8028"/>
</dbReference>
<evidence type="ECO:0000256" key="1">
    <source>
        <dbReference type="SAM" id="Phobius"/>
    </source>
</evidence>
<keyword evidence="1" id="KW-0812">Transmembrane</keyword>
<name>V4GR33_9EURY</name>
<dbReference type="RefSeq" id="WP_023395294.1">
    <property type="nucleotide sequence ID" value="NZ_ASGZ01000057.1"/>
</dbReference>
<accession>V4GR33</accession>
<proteinExistence type="predicted"/>
<feature type="transmembrane region" description="Helical" evidence="1">
    <location>
        <begin position="21"/>
        <end position="39"/>
    </location>
</feature>
<dbReference type="Proteomes" id="UP000017840">
    <property type="component" value="Unassembled WGS sequence"/>
</dbReference>
<keyword evidence="3" id="KW-1185">Reference proteome</keyword>
<organism evidence="2 3">
    <name type="scientific">Candidatus Halobonum tyrrellensis G22</name>
    <dbReference type="NCBI Taxonomy" id="1324957"/>
    <lineage>
        <taxon>Archaea</taxon>
        <taxon>Methanobacteriati</taxon>
        <taxon>Methanobacteriota</taxon>
        <taxon>Stenosarchaea group</taxon>
        <taxon>Halobacteria</taxon>
        <taxon>Halobacteriales</taxon>
        <taxon>Haloferacaceae</taxon>
        <taxon>Candidatus Halobonum</taxon>
    </lineage>
</organism>
<evidence type="ECO:0000313" key="3">
    <source>
        <dbReference type="Proteomes" id="UP000017840"/>
    </source>
</evidence>
<sequence length="67" mass="6531">MSSATAAPPLLGAVRGVAFRLAVAMAPANLLVVAVGPLAPADLPLVAALVVGNVTALVVGHDYAAEE</sequence>
<gene>
    <name evidence="2" type="ORF">K933_13601</name>
</gene>
<comment type="caution">
    <text evidence="2">The sequence shown here is derived from an EMBL/GenBank/DDBJ whole genome shotgun (WGS) entry which is preliminary data.</text>
</comment>
<keyword evidence="1" id="KW-0472">Membrane</keyword>
<dbReference type="Pfam" id="PF26071">
    <property type="entry name" value="DUF8028"/>
    <property type="match status" value="1"/>
</dbReference>
<reference evidence="2 3" key="1">
    <citation type="journal article" date="2013" name="Genome Announc.">
        <title>Draft Genome Sequence of 'Candidatus Halobonum tyrrellensis' Strain G22, Isolated from the Hypersaline Waters of Lake Tyrrell, Australia.</title>
        <authorList>
            <person name="Ugalde J.A."/>
            <person name="Narasingarao P."/>
            <person name="Kuo S."/>
            <person name="Podell S."/>
            <person name="Allen E.E."/>
        </authorList>
    </citation>
    <scope>NUCLEOTIDE SEQUENCE [LARGE SCALE GENOMIC DNA]</scope>
    <source>
        <strain evidence="2 3">G22</strain>
    </source>
</reference>
<keyword evidence="1" id="KW-1133">Transmembrane helix</keyword>
<protein>
    <submittedName>
        <fullName evidence="2">Uncharacterized protein</fullName>
    </submittedName>
</protein>
<dbReference type="EMBL" id="ASGZ01000057">
    <property type="protein sequence ID" value="ESP87511.1"/>
    <property type="molecule type" value="Genomic_DNA"/>
</dbReference>
<evidence type="ECO:0000313" key="2">
    <source>
        <dbReference type="EMBL" id="ESP87511.1"/>
    </source>
</evidence>
<dbReference type="AlphaFoldDB" id="V4GR33"/>